<feature type="transmembrane region" description="Helical" evidence="13">
    <location>
        <begin position="325"/>
        <end position="348"/>
    </location>
</feature>
<evidence type="ECO:0000256" key="7">
    <source>
        <dbReference type="ARBA" id="ARBA00022475"/>
    </source>
</evidence>
<keyword evidence="5" id="KW-0813">Transport</keyword>
<feature type="transmembrane region" description="Helical" evidence="13">
    <location>
        <begin position="167"/>
        <end position="186"/>
    </location>
</feature>
<dbReference type="PANTHER" id="PTHR43298">
    <property type="entry name" value="MULTIDRUG RESISTANCE PROTEIN NORM-RELATED"/>
    <property type="match status" value="1"/>
</dbReference>
<dbReference type="InterPro" id="IPR050222">
    <property type="entry name" value="MATE_MdtK"/>
</dbReference>
<dbReference type="RefSeq" id="WP_153864145.1">
    <property type="nucleotide sequence ID" value="NZ_WJQS01000018.1"/>
</dbReference>
<evidence type="ECO:0000256" key="6">
    <source>
        <dbReference type="ARBA" id="ARBA00022449"/>
    </source>
</evidence>
<comment type="similarity">
    <text evidence="3">Belongs to the multi antimicrobial extrusion (MATE) (TC 2.A.66.1) family.</text>
</comment>
<evidence type="ECO:0000256" key="2">
    <source>
        <dbReference type="ARBA" id="ARBA00004651"/>
    </source>
</evidence>
<feature type="transmembrane region" description="Helical" evidence="13">
    <location>
        <begin position="47"/>
        <end position="67"/>
    </location>
</feature>
<feature type="transmembrane region" description="Helical" evidence="13">
    <location>
        <begin position="133"/>
        <end position="155"/>
    </location>
</feature>
<dbReference type="EMBL" id="WJQS01000018">
    <property type="protein sequence ID" value="MRI86496.1"/>
    <property type="molecule type" value="Genomic_DNA"/>
</dbReference>
<keyword evidence="11 13" id="KW-0472">Membrane</keyword>
<dbReference type="Proteomes" id="UP000430975">
    <property type="component" value="Unassembled WGS sequence"/>
</dbReference>
<dbReference type="CDD" id="cd13140">
    <property type="entry name" value="MATE_like_1"/>
    <property type="match status" value="1"/>
</dbReference>
<dbReference type="PANTHER" id="PTHR43298:SF2">
    <property type="entry name" value="FMN_FAD EXPORTER YEEO-RELATED"/>
    <property type="match status" value="1"/>
</dbReference>
<feature type="transmembrane region" description="Helical" evidence="13">
    <location>
        <begin position="354"/>
        <end position="372"/>
    </location>
</feature>
<dbReference type="NCBIfam" id="TIGR00797">
    <property type="entry name" value="matE"/>
    <property type="match status" value="1"/>
</dbReference>
<comment type="caution">
    <text evidence="14">The sequence shown here is derived from an EMBL/GenBank/DDBJ whole genome shotgun (WGS) entry which is preliminary data.</text>
</comment>
<evidence type="ECO:0000313" key="14">
    <source>
        <dbReference type="EMBL" id="MRI86496.1"/>
    </source>
</evidence>
<evidence type="ECO:0000256" key="8">
    <source>
        <dbReference type="ARBA" id="ARBA00022692"/>
    </source>
</evidence>
<dbReference type="GO" id="GO:0006811">
    <property type="term" value="P:monoatomic ion transport"/>
    <property type="evidence" value="ECO:0007669"/>
    <property type="project" value="UniProtKB-KW"/>
</dbReference>
<dbReference type="Pfam" id="PF01554">
    <property type="entry name" value="MatE"/>
    <property type="match status" value="2"/>
</dbReference>
<dbReference type="GO" id="GO:0042910">
    <property type="term" value="F:xenobiotic transmembrane transporter activity"/>
    <property type="evidence" value="ECO:0007669"/>
    <property type="project" value="InterPro"/>
</dbReference>
<name>A0A6I2GHB6_9LACT</name>
<keyword evidence="8 13" id="KW-0812">Transmembrane</keyword>
<proteinExistence type="inferred from homology"/>
<feature type="transmembrane region" description="Helical" evidence="13">
    <location>
        <begin position="95"/>
        <end position="113"/>
    </location>
</feature>
<evidence type="ECO:0000256" key="11">
    <source>
        <dbReference type="ARBA" id="ARBA00023136"/>
    </source>
</evidence>
<dbReference type="GO" id="GO:0015297">
    <property type="term" value="F:antiporter activity"/>
    <property type="evidence" value="ECO:0007669"/>
    <property type="project" value="UniProtKB-KW"/>
</dbReference>
<evidence type="ECO:0000256" key="13">
    <source>
        <dbReference type="SAM" id="Phobius"/>
    </source>
</evidence>
<dbReference type="AlphaFoldDB" id="A0A6I2GHB6"/>
<sequence length="457" mass="49944">MKNLDLLHGKILPTMIRFSAPLMGTAFIQMAYNLSDIAWIGRVGTEAVAAAGQVGFLIWIGTALMLMPRVGMSILTSQFYGAGDHKQARLSINNGFWLSIVMGILYGAILLVFKDVFIQFYNLEESVNILTEQYLVVIALGMPLFFINPVLSGAYNSLGNSRTPFRINAVGLIVNIIGDPLLIFGWGPFPALGIQGAALATVFAQMVVFVCFAYVIFRSDNLIHHSRLYAFQPDLPLIKHISRLGFPISLQSNIHAIVSVLLNRYVASYGAMPLAVASVGSNIESISWNTTEGFSSAITAFTGQNYGARFLNRVKSIYSTSMKSVGVIGIFATLVLLVFRYQLFHLFIPNDSQAIALGAVYLFIFGLSQFFMSIEIGGSGFLSGIGDTRTPALINSILNVLRLPLALIFMPMMGVAGVWIGMSLTSVFKGVIIYIFTLIRLKGILRSEMEPVVQDSL</sequence>
<keyword evidence="6" id="KW-0050">Antiport</keyword>
<evidence type="ECO:0000256" key="12">
    <source>
        <dbReference type="ARBA" id="ARBA00031636"/>
    </source>
</evidence>
<dbReference type="InterPro" id="IPR002528">
    <property type="entry name" value="MATE_fam"/>
</dbReference>
<evidence type="ECO:0000256" key="9">
    <source>
        <dbReference type="ARBA" id="ARBA00022989"/>
    </source>
</evidence>
<keyword evidence="7" id="KW-1003">Cell membrane</keyword>
<keyword evidence="15" id="KW-1185">Reference proteome</keyword>
<evidence type="ECO:0000256" key="4">
    <source>
        <dbReference type="ARBA" id="ARBA00020268"/>
    </source>
</evidence>
<reference evidence="14 15" key="1">
    <citation type="submission" date="2019-11" db="EMBL/GenBank/DDBJ databases">
        <title>Characterisation of Fundicoccus ignavus gen. nov. sp. nov., a novel genus of the family Aerococcaceae isolated from bulk tank milk.</title>
        <authorList>
            <person name="Siebert A."/>
            <person name="Huptas C."/>
            <person name="Wenning M."/>
            <person name="Scherer S."/>
            <person name="Doll E.V."/>
        </authorList>
    </citation>
    <scope>NUCLEOTIDE SEQUENCE [LARGE SCALE GENOMIC DNA]</scope>
    <source>
        <strain evidence="14 15">WS4759</strain>
    </source>
</reference>
<keyword evidence="9 13" id="KW-1133">Transmembrane helix</keyword>
<feature type="transmembrane region" description="Helical" evidence="13">
    <location>
        <begin position="192"/>
        <end position="217"/>
    </location>
</feature>
<organism evidence="14 15">
    <name type="scientific">Fundicoccus ignavus</name>
    <dbReference type="NCBI Taxonomy" id="2664442"/>
    <lineage>
        <taxon>Bacteria</taxon>
        <taxon>Bacillati</taxon>
        <taxon>Bacillota</taxon>
        <taxon>Bacilli</taxon>
        <taxon>Lactobacillales</taxon>
        <taxon>Aerococcaceae</taxon>
        <taxon>Fundicoccus</taxon>
    </lineage>
</organism>
<feature type="transmembrane region" description="Helical" evidence="13">
    <location>
        <begin position="416"/>
        <end position="439"/>
    </location>
</feature>
<gene>
    <name evidence="14" type="ORF">GIY09_11635</name>
</gene>
<keyword evidence="10" id="KW-0406">Ion transport</keyword>
<protein>
    <recommendedName>
        <fullName evidence="4">Probable multidrug resistance protein NorM</fullName>
    </recommendedName>
    <alternativeName>
        <fullName evidence="12">Multidrug-efflux transporter</fullName>
    </alternativeName>
</protein>
<dbReference type="PIRSF" id="PIRSF006603">
    <property type="entry name" value="DinF"/>
    <property type="match status" value="1"/>
</dbReference>
<comment type="function">
    <text evidence="1">Multidrug efflux pump.</text>
</comment>
<accession>A0A6I2GHB6</accession>
<evidence type="ECO:0000256" key="3">
    <source>
        <dbReference type="ARBA" id="ARBA00010199"/>
    </source>
</evidence>
<evidence type="ECO:0000256" key="5">
    <source>
        <dbReference type="ARBA" id="ARBA00022448"/>
    </source>
</evidence>
<evidence type="ECO:0000256" key="10">
    <source>
        <dbReference type="ARBA" id="ARBA00023065"/>
    </source>
</evidence>
<evidence type="ECO:0000313" key="15">
    <source>
        <dbReference type="Proteomes" id="UP000430975"/>
    </source>
</evidence>
<evidence type="ECO:0000256" key="1">
    <source>
        <dbReference type="ARBA" id="ARBA00003408"/>
    </source>
</evidence>
<comment type="subcellular location">
    <subcellularLocation>
        <location evidence="2">Cell membrane</location>
        <topology evidence="2">Multi-pass membrane protein</topology>
    </subcellularLocation>
</comment>
<feature type="transmembrane region" description="Helical" evidence="13">
    <location>
        <begin position="392"/>
        <end position="410"/>
    </location>
</feature>
<dbReference type="GO" id="GO:0005886">
    <property type="term" value="C:plasma membrane"/>
    <property type="evidence" value="ECO:0007669"/>
    <property type="project" value="UniProtKB-SubCell"/>
</dbReference>
<dbReference type="InterPro" id="IPR048279">
    <property type="entry name" value="MdtK-like"/>
</dbReference>